<evidence type="ECO:0000313" key="2">
    <source>
        <dbReference type="EMBL" id="MBR8128086.1"/>
    </source>
</evidence>
<accession>A0AA41E434</accession>
<feature type="compositionally biased region" description="Basic residues" evidence="1">
    <location>
        <begin position="1"/>
        <end position="11"/>
    </location>
</feature>
<name>A0AA41E434_9BURK</name>
<organism evidence="2 3">
    <name type="scientific">Burkholderia ambifaria</name>
    <dbReference type="NCBI Taxonomy" id="152480"/>
    <lineage>
        <taxon>Bacteria</taxon>
        <taxon>Pseudomonadati</taxon>
        <taxon>Pseudomonadota</taxon>
        <taxon>Betaproteobacteria</taxon>
        <taxon>Burkholderiales</taxon>
        <taxon>Burkholderiaceae</taxon>
        <taxon>Burkholderia</taxon>
        <taxon>Burkholderia cepacia complex</taxon>
    </lineage>
</organism>
<feature type="compositionally biased region" description="Basic and acidic residues" evidence="1">
    <location>
        <begin position="12"/>
        <end position="21"/>
    </location>
</feature>
<reference evidence="2" key="1">
    <citation type="submission" date="2021-04" db="EMBL/GenBank/DDBJ databases">
        <title>A collection of bacterial strains from the Burkholderia cepacia Research Laboratory and Repository.</title>
        <authorList>
            <person name="Lipuma J."/>
            <person name="Spilker T."/>
        </authorList>
    </citation>
    <scope>NUCLEOTIDE SEQUENCE</scope>
    <source>
        <strain evidence="2">AU36012</strain>
    </source>
</reference>
<evidence type="ECO:0000256" key="1">
    <source>
        <dbReference type="SAM" id="MobiDB-lite"/>
    </source>
</evidence>
<gene>
    <name evidence="2" type="ORF">KDW93_03590</name>
</gene>
<comment type="caution">
    <text evidence="2">The sequence shown here is derived from an EMBL/GenBank/DDBJ whole genome shotgun (WGS) entry which is preliminary data.</text>
</comment>
<dbReference type="EMBL" id="JAGSVG010000002">
    <property type="protein sequence ID" value="MBR8128086.1"/>
    <property type="molecule type" value="Genomic_DNA"/>
</dbReference>
<proteinExistence type="predicted"/>
<dbReference type="RefSeq" id="WP_105787893.1">
    <property type="nucleotide sequence ID" value="NZ_CADERF010000002.1"/>
</dbReference>
<evidence type="ECO:0000313" key="3">
    <source>
        <dbReference type="Proteomes" id="UP000682266"/>
    </source>
</evidence>
<protein>
    <submittedName>
        <fullName evidence="2">Uncharacterized protein</fullName>
    </submittedName>
</protein>
<sequence>MAARRVGRAQRRIGDTNGHRTLDPSNSKLACKVSCRGTRCAWRHALLAAGRCPNGALAAAAGPQKSRIPVSSGLDELNRKMSRYRWYPVLQIGISYRF</sequence>
<dbReference type="Proteomes" id="UP000682266">
    <property type="component" value="Unassembled WGS sequence"/>
</dbReference>
<dbReference type="AlphaFoldDB" id="A0AA41E434"/>
<feature type="region of interest" description="Disordered" evidence="1">
    <location>
        <begin position="1"/>
        <end position="21"/>
    </location>
</feature>